<proteinExistence type="inferred from homology"/>
<dbReference type="InterPro" id="IPR012678">
    <property type="entry name" value="Ribosomal_uL23/eL15/eS24_sf"/>
</dbReference>
<comment type="caution">
    <text evidence="6">The sequence shown here is derived from an EMBL/GenBank/DDBJ whole genome shotgun (WGS) entry which is preliminary data.</text>
</comment>
<feature type="region of interest" description="Disordered" evidence="5">
    <location>
        <begin position="159"/>
        <end position="185"/>
    </location>
</feature>
<sequence length="222" mass="25219">MNAPNAIIKTSAASVAAVPRVRHNPARLRKPSPLPLRPLVPDRFKPPRGEKQVFLPNFTLTFLRTPTQPPHFASFLTPLWLNKLDLKDYLYHLYGVQALRVRSFIIQGKVIRDNRTGRLARAGAAKKMTVEMVQGEEGQGPFVWPEVPDEVLAEDRATQDARDKAVEEQRMRQHPHERYKLDPRDAKGLKERARLLLQGKVRWRPSWEENGGAAAVAMGREG</sequence>
<dbReference type="AlphaFoldDB" id="A0A8H6KYJ3"/>
<dbReference type="GeneID" id="59335611"/>
<evidence type="ECO:0000256" key="1">
    <source>
        <dbReference type="ARBA" id="ARBA00006700"/>
    </source>
</evidence>
<organism evidence="6 7">
    <name type="scientific">Letharia lupina</name>
    <dbReference type="NCBI Taxonomy" id="560253"/>
    <lineage>
        <taxon>Eukaryota</taxon>
        <taxon>Fungi</taxon>
        <taxon>Dikarya</taxon>
        <taxon>Ascomycota</taxon>
        <taxon>Pezizomycotina</taxon>
        <taxon>Lecanoromycetes</taxon>
        <taxon>OSLEUM clade</taxon>
        <taxon>Lecanoromycetidae</taxon>
        <taxon>Lecanorales</taxon>
        <taxon>Lecanorineae</taxon>
        <taxon>Parmeliaceae</taxon>
        <taxon>Letharia</taxon>
    </lineage>
</organism>
<dbReference type="GO" id="GO:0005762">
    <property type="term" value="C:mitochondrial large ribosomal subunit"/>
    <property type="evidence" value="ECO:0007669"/>
    <property type="project" value="TreeGrafter"/>
</dbReference>
<dbReference type="PANTHER" id="PTHR12059:SF5">
    <property type="entry name" value="LARGE RIBOSOMAL SUBUNIT PROTEIN UL23M"/>
    <property type="match status" value="1"/>
</dbReference>
<keyword evidence="2" id="KW-0689">Ribosomal protein</keyword>
<keyword evidence="3" id="KW-0687">Ribonucleoprotein</keyword>
<accession>A0A8H6KYJ3</accession>
<evidence type="ECO:0000256" key="4">
    <source>
        <dbReference type="ARBA" id="ARBA00039977"/>
    </source>
</evidence>
<dbReference type="Gene3D" id="3.30.70.330">
    <property type="match status" value="1"/>
</dbReference>
<dbReference type="InterPro" id="IPR013025">
    <property type="entry name" value="Ribosomal_uL23-like"/>
</dbReference>
<dbReference type="PANTHER" id="PTHR12059">
    <property type="entry name" value="RIBOSOMAL PROTEIN L23-RELATED"/>
    <property type="match status" value="1"/>
</dbReference>
<evidence type="ECO:0000313" key="7">
    <source>
        <dbReference type="Proteomes" id="UP000593566"/>
    </source>
</evidence>
<dbReference type="Proteomes" id="UP000593566">
    <property type="component" value="Unassembled WGS sequence"/>
</dbReference>
<dbReference type="GO" id="GO:0032543">
    <property type="term" value="P:mitochondrial translation"/>
    <property type="evidence" value="ECO:0007669"/>
    <property type="project" value="TreeGrafter"/>
</dbReference>
<evidence type="ECO:0000313" key="6">
    <source>
        <dbReference type="EMBL" id="KAF6229097.1"/>
    </source>
</evidence>
<dbReference type="SUPFAM" id="SSF54189">
    <property type="entry name" value="Ribosomal proteins S24e, L23 and L15e"/>
    <property type="match status" value="1"/>
</dbReference>
<gene>
    <name evidence="6" type="ORF">HO133_007211</name>
</gene>
<dbReference type="Pfam" id="PF00276">
    <property type="entry name" value="Ribosomal_L23"/>
    <property type="match status" value="1"/>
</dbReference>
<protein>
    <recommendedName>
        <fullName evidence="4">Large ribosomal subunit protein uL23m</fullName>
    </recommendedName>
</protein>
<name>A0A8H6KYJ3_9LECA</name>
<dbReference type="EMBL" id="JACCJB010000003">
    <property type="protein sequence ID" value="KAF6229097.1"/>
    <property type="molecule type" value="Genomic_DNA"/>
</dbReference>
<reference evidence="6 7" key="1">
    <citation type="journal article" date="2020" name="Genomics">
        <title>Complete, high-quality genomes from long-read metagenomic sequencing of two wolf lichen thalli reveals enigmatic genome architecture.</title>
        <authorList>
            <person name="McKenzie S.K."/>
            <person name="Walston R.F."/>
            <person name="Allen J.L."/>
        </authorList>
    </citation>
    <scope>NUCLEOTIDE SEQUENCE [LARGE SCALE GENOMIC DNA]</scope>
    <source>
        <strain evidence="6">WasteWater1</strain>
    </source>
</reference>
<evidence type="ECO:0000256" key="5">
    <source>
        <dbReference type="SAM" id="MobiDB-lite"/>
    </source>
</evidence>
<dbReference type="RefSeq" id="XP_037156739.1">
    <property type="nucleotide sequence ID" value="XM_037298104.1"/>
</dbReference>
<dbReference type="InterPro" id="IPR012677">
    <property type="entry name" value="Nucleotide-bd_a/b_plait_sf"/>
</dbReference>
<keyword evidence="7" id="KW-1185">Reference proteome</keyword>
<evidence type="ECO:0000256" key="3">
    <source>
        <dbReference type="ARBA" id="ARBA00023274"/>
    </source>
</evidence>
<dbReference type="GO" id="GO:0003735">
    <property type="term" value="F:structural constituent of ribosome"/>
    <property type="evidence" value="ECO:0007669"/>
    <property type="project" value="InterPro"/>
</dbReference>
<evidence type="ECO:0000256" key="2">
    <source>
        <dbReference type="ARBA" id="ARBA00022980"/>
    </source>
</evidence>
<comment type="similarity">
    <text evidence="1">Belongs to the universal ribosomal protein uL23 family.</text>
</comment>